<evidence type="ECO:0000313" key="3">
    <source>
        <dbReference type="Proteomes" id="UP000749293"/>
    </source>
</evidence>
<protein>
    <submittedName>
        <fullName evidence="2">Uncharacterized protein</fullName>
    </submittedName>
</protein>
<organism evidence="2 3">
    <name type="scientific">Geosmithia morbida</name>
    <dbReference type="NCBI Taxonomy" id="1094350"/>
    <lineage>
        <taxon>Eukaryota</taxon>
        <taxon>Fungi</taxon>
        <taxon>Dikarya</taxon>
        <taxon>Ascomycota</taxon>
        <taxon>Pezizomycotina</taxon>
        <taxon>Sordariomycetes</taxon>
        <taxon>Hypocreomycetidae</taxon>
        <taxon>Hypocreales</taxon>
        <taxon>Bionectriaceae</taxon>
        <taxon>Geosmithia</taxon>
    </lineage>
</organism>
<reference evidence="2" key="1">
    <citation type="submission" date="2020-03" db="EMBL/GenBank/DDBJ databases">
        <title>Site-based positive gene gene selection in Geosmithia morbida across the United States reveals a broad range of putative effectors and factors for local host and environmental adapation.</title>
        <authorList>
            <person name="Onufrak A."/>
            <person name="Murdoch R.W."/>
            <person name="Gazis R."/>
            <person name="Huff M."/>
            <person name="Staton M."/>
            <person name="Klingeman W."/>
            <person name="Hadziabdic D."/>
        </authorList>
    </citation>
    <scope>NUCLEOTIDE SEQUENCE</scope>
    <source>
        <strain evidence="2">1262</strain>
    </source>
</reference>
<proteinExistence type="predicted"/>
<keyword evidence="3" id="KW-1185">Reference proteome</keyword>
<dbReference type="AlphaFoldDB" id="A0A9P4Z232"/>
<sequence>MGFSIFDKIQAKLELLRLEKRYTRSRHRRSAFISNAVYVDGEYVLQTPNSTGSSTSTTGTNALHGNKAGAASPPAPDAFSEDEEDAYNGNTNTRHNDDDQDNMNSIYRPPKLPSKRFSLFNLASPPPPPTDDFFAPTPRKTDIDAEERQRRRLNRHSSMPGFGGTYDVSKSTSRFSERRLSMIR</sequence>
<feature type="compositionally biased region" description="Low complexity" evidence="1">
    <location>
        <begin position="50"/>
        <end position="60"/>
    </location>
</feature>
<dbReference type="GeneID" id="55967485"/>
<dbReference type="OrthoDB" id="5285218at2759"/>
<gene>
    <name evidence="2" type="ORF">GMORB2_1255</name>
</gene>
<feature type="region of interest" description="Disordered" evidence="1">
    <location>
        <begin position="49"/>
        <end position="108"/>
    </location>
</feature>
<name>A0A9P4Z232_9HYPO</name>
<feature type="region of interest" description="Disordered" evidence="1">
    <location>
        <begin position="125"/>
        <end position="184"/>
    </location>
</feature>
<accession>A0A9P4Z232</accession>
<evidence type="ECO:0000256" key="1">
    <source>
        <dbReference type="SAM" id="MobiDB-lite"/>
    </source>
</evidence>
<evidence type="ECO:0000313" key="2">
    <source>
        <dbReference type="EMBL" id="KAF4126009.1"/>
    </source>
</evidence>
<dbReference type="RefSeq" id="XP_035324661.1">
    <property type="nucleotide sequence ID" value="XM_035463237.1"/>
</dbReference>
<dbReference type="Proteomes" id="UP000749293">
    <property type="component" value="Unassembled WGS sequence"/>
</dbReference>
<comment type="caution">
    <text evidence="2">The sequence shown here is derived from an EMBL/GenBank/DDBJ whole genome shotgun (WGS) entry which is preliminary data.</text>
</comment>
<dbReference type="EMBL" id="JAANYQ010000002">
    <property type="protein sequence ID" value="KAF4126009.1"/>
    <property type="molecule type" value="Genomic_DNA"/>
</dbReference>
<feature type="compositionally biased region" description="Basic and acidic residues" evidence="1">
    <location>
        <begin position="175"/>
        <end position="184"/>
    </location>
</feature>
<feature type="compositionally biased region" description="Basic and acidic residues" evidence="1">
    <location>
        <begin position="139"/>
        <end position="149"/>
    </location>
</feature>